<accession>A0A1R3IM62</accession>
<reference evidence="2 3" key="1">
    <citation type="submission" date="2013-09" db="EMBL/GenBank/DDBJ databases">
        <title>Corchorus capsularis genome sequencing.</title>
        <authorList>
            <person name="Alam M."/>
            <person name="Haque M.S."/>
            <person name="Islam M.S."/>
            <person name="Emdad E.M."/>
            <person name="Islam M.M."/>
            <person name="Ahmed B."/>
            <person name="Halim A."/>
            <person name="Hossen Q.M.M."/>
            <person name="Hossain M.Z."/>
            <person name="Ahmed R."/>
            <person name="Khan M.M."/>
            <person name="Islam R."/>
            <person name="Rashid M.M."/>
            <person name="Khan S.A."/>
            <person name="Rahman M.S."/>
            <person name="Alam M."/>
        </authorList>
    </citation>
    <scope>NUCLEOTIDE SEQUENCE [LARGE SCALE GENOMIC DNA]</scope>
    <source>
        <strain evidence="3">cv. CVL-1</strain>
        <tissue evidence="2">Whole seedling</tissue>
    </source>
</reference>
<sequence>MDSGASPYTSFTLKVDTQTPGWEKTLGKVLEKIPGIYIIYKFSLFRRKHAQVYSIDSGTKNTAVEDRDHYHHHYDHDSQGRYYQPNHQTALEKRDPYHHYYDDPHSQGRYWHRTQQSALEKRDHYYHHYNDPQGRYWQANNHHEYYGQPAPRALTPPPPPHYLPLPPTQPTPTAPPYYYGSDQEPQCTIM</sequence>
<dbReference type="Gramene" id="OMO83657">
    <property type="protein sequence ID" value="OMO83657"/>
    <property type="gene ID" value="CCACVL1_11289"/>
</dbReference>
<dbReference type="EMBL" id="AWWV01009847">
    <property type="protein sequence ID" value="OMO83657.1"/>
    <property type="molecule type" value="Genomic_DNA"/>
</dbReference>
<organism evidence="2 3">
    <name type="scientific">Corchorus capsularis</name>
    <name type="common">Jute</name>
    <dbReference type="NCBI Taxonomy" id="210143"/>
    <lineage>
        <taxon>Eukaryota</taxon>
        <taxon>Viridiplantae</taxon>
        <taxon>Streptophyta</taxon>
        <taxon>Embryophyta</taxon>
        <taxon>Tracheophyta</taxon>
        <taxon>Spermatophyta</taxon>
        <taxon>Magnoliopsida</taxon>
        <taxon>eudicotyledons</taxon>
        <taxon>Gunneridae</taxon>
        <taxon>Pentapetalae</taxon>
        <taxon>rosids</taxon>
        <taxon>malvids</taxon>
        <taxon>Malvales</taxon>
        <taxon>Malvaceae</taxon>
        <taxon>Grewioideae</taxon>
        <taxon>Apeibeae</taxon>
        <taxon>Corchorus</taxon>
    </lineage>
</organism>
<dbReference type="OrthoDB" id="955682at2759"/>
<protein>
    <submittedName>
        <fullName evidence="2">Uncharacterized protein</fullName>
    </submittedName>
</protein>
<gene>
    <name evidence="2" type="ORF">CCACVL1_11289</name>
</gene>
<dbReference type="Proteomes" id="UP000188268">
    <property type="component" value="Unassembled WGS sequence"/>
</dbReference>
<evidence type="ECO:0000256" key="1">
    <source>
        <dbReference type="SAM" id="MobiDB-lite"/>
    </source>
</evidence>
<name>A0A1R3IM62_COCAP</name>
<dbReference type="AlphaFoldDB" id="A0A1R3IM62"/>
<evidence type="ECO:0000313" key="3">
    <source>
        <dbReference type="Proteomes" id="UP000188268"/>
    </source>
</evidence>
<proteinExistence type="predicted"/>
<evidence type="ECO:0000313" key="2">
    <source>
        <dbReference type="EMBL" id="OMO83657.1"/>
    </source>
</evidence>
<comment type="caution">
    <text evidence="2">The sequence shown here is derived from an EMBL/GenBank/DDBJ whole genome shotgun (WGS) entry which is preliminary data.</text>
</comment>
<keyword evidence="3" id="KW-1185">Reference proteome</keyword>
<feature type="region of interest" description="Disordered" evidence="1">
    <location>
        <begin position="169"/>
        <end position="190"/>
    </location>
</feature>